<proteinExistence type="predicted"/>
<name>A0A242K673_9ENTE</name>
<evidence type="ECO:0000259" key="1">
    <source>
        <dbReference type="Pfam" id="PF13462"/>
    </source>
</evidence>
<organism evidence="2">
    <name type="scientific">Candidatus Enterococcus clewellii</name>
    <dbReference type="NCBI Taxonomy" id="1834193"/>
    <lineage>
        <taxon>Bacteria</taxon>
        <taxon>Bacillati</taxon>
        <taxon>Bacillota</taxon>
        <taxon>Bacilli</taxon>
        <taxon>Lactobacillales</taxon>
        <taxon>Enterococcaceae</taxon>
        <taxon>Enterococcus</taxon>
    </lineage>
</organism>
<protein>
    <recommendedName>
        <fullName evidence="1">Thioredoxin-like fold domain-containing protein</fullName>
    </recommendedName>
</protein>
<gene>
    <name evidence="2" type="ORF">A5888_002032</name>
    <name evidence="3" type="ORF">A5888_003902</name>
</gene>
<evidence type="ECO:0000313" key="2">
    <source>
        <dbReference type="EMBL" id="OTP15818.1"/>
    </source>
</evidence>
<reference evidence="3" key="2">
    <citation type="submission" date="2017-05" db="EMBL/GenBank/DDBJ databases">
        <authorList>
            <consortium name="The Broad Institute Genomics Platform"/>
            <consortium name="The Broad Institute Genomic Center for Infectious Diseases"/>
            <person name="Earl A."/>
            <person name="Manson A."/>
            <person name="Schwartman J."/>
            <person name="Gilmore M."/>
            <person name="Abouelleil A."/>
            <person name="Cao P."/>
            <person name="Chapman S."/>
            <person name="Cusick C."/>
            <person name="Shea T."/>
            <person name="Young S."/>
            <person name="Neafsey D."/>
            <person name="Nusbaum C."/>
            <person name="Birren B."/>
        </authorList>
    </citation>
    <scope>NUCLEOTIDE SEQUENCE</scope>
    <source>
        <strain evidence="3">9E7_DIV0242</strain>
    </source>
</reference>
<dbReference type="EMBL" id="CP147247">
    <property type="protein sequence ID" value="WYJ92129.1"/>
    <property type="molecule type" value="Genomic_DNA"/>
</dbReference>
<dbReference type="OrthoDB" id="117402at2"/>
<evidence type="ECO:0000313" key="3">
    <source>
        <dbReference type="EMBL" id="WYJ92129.1"/>
    </source>
</evidence>
<dbReference type="AlphaFoldDB" id="A0A242K673"/>
<keyword evidence="4" id="KW-1185">Reference proteome</keyword>
<sequence length="173" mass="19912">MDISIINALPAKTNTGLIIGEDSAPIKMYEFMNVRCPFCKQWFEEYYDLLTEYVKDGKVQRIIKLFDKEKESLLPGNVMHKHINYDLPLKGLTDIRQIYATQGDWGALSLTEVDRFAKDNLELAEMDNTAIAQQIITEAEAANIKFVPTIIVNDHIFDENITREELLEILNEE</sequence>
<dbReference type="RefSeq" id="WP_086349102.1">
    <property type="nucleotide sequence ID" value="NZ_CP147247.1"/>
</dbReference>
<dbReference type="Gene3D" id="3.40.30.10">
    <property type="entry name" value="Glutaredoxin"/>
    <property type="match status" value="1"/>
</dbReference>
<feature type="domain" description="Thioredoxin-like fold" evidence="1">
    <location>
        <begin position="13"/>
        <end position="171"/>
    </location>
</feature>
<dbReference type="SUPFAM" id="SSF52833">
    <property type="entry name" value="Thioredoxin-like"/>
    <property type="match status" value="1"/>
</dbReference>
<dbReference type="EMBL" id="NGMM01000003">
    <property type="protein sequence ID" value="OTP15818.1"/>
    <property type="molecule type" value="Genomic_DNA"/>
</dbReference>
<reference evidence="3" key="3">
    <citation type="submission" date="2024-03" db="EMBL/GenBank/DDBJ databases">
        <title>The Genome Sequence of Enterococcus sp. DIV0242b.</title>
        <authorList>
            <consortium name="The Broad Institute Genomics Platform"/>
            <consortium name="The Broad Institute Microbial Omics Core"/>
            <consortium name="The Broad Institute Genomic Center for Infectious Diseases"/>
            <person name="Earl A."/>
            <person name="Manson A."/>
            <person name="Gilmore M."/>
            <person name="Schwartman J."/>
            <person name="Shea T."/>
            <person name="Abouelleil A."/>
            <person name="Cao P."/>
            <person name="Chapman S."/>
            <person name="Cusick C."/>
            <person name="Young S."/>
            <person name="Neafsey D."/>
            <person name="Nusbaum C."/>
            <person name="Birren B."/>
        </authorList>
    </citation>
    <scope>NUCLEOTIDE SEQUENCE</scope>
    <source>
        <strain evidence="3">9E7_DIV0242</strain>
    </source>
</reference>
<reference evidence="2" key="1">
    <citation type="submission" date="2017-05" db="EMBL/GenBank/DDBJ databases">
        <title>The Genome Sequence of Enterococcus sp. 9E7_DIV0242.</title>
        <authorList>
            <consortium name="The Broad Institute Genomics Platform"/>
            <consortium name="The Broad Institute Genomic Center for Infectious Diseases"/>
            <person name="Earl A."/>
            <person name="Manson A."/>
            <person name="Schwartman J."/>
            <person name="Gilmore M."/>
            <person name="Abouelleil A."/>
            <person name="Cao P."/>
            <person name="Chapman S."/>
            <person name="Cusick C."/>
            <person name="Shea T."/>
            <person name="Young S."/>
            <person name="Neafsey D."/>
            <person name="Nusbaum C."/>
            <person name="Birren B."/>
        </authorList>
    </citation>
    <scope>NUCLEOTIDE SEQUENCE [LARGE SCALE GENOMIC DNA]</scope>
    <source>
        <strain evidence="2">9E7_DIV0242</strain>
    </source>
</reference>
<dbReference type="Pfam" id="PF13462">
    <property type="entry name" value="Thioredoxin_4"/>
    <property type="match status" value="1"/>
</dbReference>
<dbReference type="CDD" id="cd02972">
    <property type="entry name" value="DsbA_family"/>
    <property type="match status" value="1"/>
</dbReference>
<dbReference type="Proteomes" id="UP000195141">
    <property type="component" value="Chromosome"/>
</dbReference>
<dbReference type="Gene3D" id="1.10.1200.90">
    <property type="entry name" value="DsbA-like domain"/>
    <property type="match status" value="1"/>
</dbReference>
<dbReference type="InterPro" id="IPR036249">
    <property type="entry name" value="Thioredoxin-like_sf"/>
</dbReference>
<evidence type="ECO:0000313" key="4">
    <source>
        <dbReference type="Proteomes" id="UP000195141"/>
    </source>
</evidence>
<dbReference type="InterPro" id="IPR012336">
    <property type="entry name" value="Thioredoxin-like_fold"/>
</dbReference>
<accession>A0A242K673</accession>